<proteinExistence type="predicted"/>
<dbReference type="EMBL" id="VSSQ01102379">
    <property type="protein sequence ID" value="MPN43774.1"/>
    <property type="molecule type" value="Genomic_DNA"/>
</dbReference>
<sequence length="127" mass="14967">MAEKHYFDRLDFRENGVQLQKAPYERKSYTWLKCIRLVIPLVFPVGRKTFFAENRIGFIQPEKRAGCHSDNKLVFNFVRHLNKPQYLMFSFIFFMLILLLHSGQTFGISEKLETISESDLRDGSESV</sequence>
<protein>
    <submittedName>
        <fullName evidence="2">Uncharacterized protein</fullName>
    </submittedName>
</protein>
<gene>
    <name evidence="2" type="ORF">SDC9_191334</name>
</gene>
<dbReference type="AlphaFoldDB" id="A0A645I5V0"/>
<comment type="caution">
    <text evidence="2">The sequence shown here is derived from an EMBL/GenBank/DDBJ whole genome shotgun (WGS) entry which is preliminary data.</text>
</comment>
<keyword evidence="1" id="KW-1133">Transmembrane helix</keyword>
<keyword evidence="1" id="KW-0812">Transmembrane</keyword>
<name>A0A645I5V0_9ZZZZ</name>
<keyword evidence="1" id="KW-0472">Membrane</keyword>
<accession>A0A645I5V0</accession>
<evidence type="ECO:0000313" key="2">
    <source>
        <dbReference type="EMBL" id="MPN43774.1"/>
    </source>
</evidence>
<evidence type="ECO:0000256" key="1">
    <source>
        <dbReference type="SAM" id="Phobius"/>
    </source>
</evidence>
<organism evidence="2">
    <name type="scientific">bioreactor metagenome</name>
    <dbReference type="NCBI Taxonomy" id="1076179"/>
    <lineage>
        <taxon>unclassified sequences</taxon>
        <taxon>metagenomes</taxon>
        <taxon>ecological metagenomes</taxon>
    </lineage>
</organism>
<feature type="transmembrane region" description="Helical" evidence="1">
    <location>
        <begin position="86"/>
        <end position="103"/>
    </location>
</feature>
<reference evidence="2" key="1">
    <citation type="submission" date="2019-08" db="EMBL/GenBank/DDBJ databases">
        <authorList>
            <person name="Kucharzyk K."/>
            <person name="Murdoch R.W."/>
            <person name="Higgins S."/>
            <person name="Loffler F."/>
        </authorList>
    </citation>
    <scope>NUCLEOTIDE SEQUENCE</scope>
</reference>